<reference evidence="9" key="2">
    <citation type="submission" date="2010-04" db="EMBL/GenBank/DDBJ databases">
        <authorList>
            <person name="Buell R."/>
            <person name="Hamilton J."/>
            <person name="Hostetler J."/>
        </authorList>
    </citation>
    <scope>NUCLEOTIDE SEQUENCE [LARGE SCALE GENOMIC DNA]</scope>
    <source>
        <strain evidence="9">DAOM:BR144</strain>
    </source>
</reference>
<keyword evidence="9" id="KW-1185">Reference proteome</keyword>
<evidence type="ECO:0000313" key="9">
    <source>
        <dbReference type="Proteomes" id="UP000019132"/>
    </source>
</evidence>
<keyword evidence="7" id="KW-0732">Signal</keyword>
<dbReference type="GO" id="GO:0052040">
    <property type="term" value="P:symbiont-mediated perturbation of host programmed cell death"/>
    <property type="evidence" value="ECO:0007669"/>
    <property type="project" value="UniProtKB-UniRule"/>
</dbReference>
<evidence type="ECO:0000256" key="3">
    <source>
        <dbReference type="ARBA" id="ARBA00022525"/>
    </source>
</evidence>
<keyword evidence="3 6" id="KW-0964">Secreted</keyword>
<dbReference type="eggNOG" id="ENOG502S6H3">
    <property type="taxonomic scope" value="Eukaryota"/>
</dbReference>
<dbReference type="STRING" id="431595.K3WNU0"/>
<evidence type="ECO:0000256" key="7">
    <source>
        <dbReference type="SAM" id="SignalP"/>
    </source>
</evidence>
<dbReference type="SMART" id="SM01187">
    <property type="entry name" value="Elicitin"/>
    <property type="match status" value="1"/>
</dbReference>
<dbReference type="OMA" id="GLANCEN"/>
<dbReference type="Gene3D" id="1.10.239.10">
    <property type="entry name" value="Elicitin domain"/>
    <property type="match status" value="1"/>
</dbReference>
<feature type="chain" id="PRO_5003867866" description="Elicitin" evidence="7">
    <location>
        <begin position="25"/>
        <end position="126"/>
    </location>
</feature>
<evidence type="ECO:0000256" key="1">
    <source>
        <dbReference type="ARBA" id="ARBA00004613"/>
    </source>
</evidence>
<dbReference type="AlphaFoldDB" id="K3WNU0"/>
<keyword evidence="4 6" id="KW-0928">Hypersensitive response elicitation</keyword>
<comment type="subcellular location">
    <subcellularLocation>
        <location evidence="1 6">Secreted</location>
    </subcellularLocation>
</comment>
<comment type="similarity">
    <text evidence="2 6">Belongs to the elicitin family.</text>
</comment>
<accession>K3WNU0</accession>
<comment type="function">
    <text evidence="6">Induces local and distal defense responses (incompatible hypersensitive reaction) in plants from the solanaceae and cruciferae families. Elicits leaf necrosis and causes the accumulation of pathogenesis-related proteins. Might interact with the lipidic molecules of the plasma membrane.</text>
</comment>
<dbReference type="HOGENOM" id="CLU_1986054_0_0_1"/>
<organism evidence="8 9">
    <name type="scientific">Globisporangium ultimum (strain ATCC 200006 / CBS 805.95 / DAOM BR144)</name>
    <name type="common">Pythium ultimum</name>
    <dbReference type="NCBI Taxonomy" id="431595"/>
    <lineage>
        <taxon>Eukaryota</taxon>
        <taxon>Sar</taxon>
        <taxon>Stramenopiles</taxon>
        <taxon>Oomycota</taxon>
        <taxon>Peronosporomycetes</taxon>
        <taxon>Pythiales</taxon>
        <taxon>Pythiaceae</taxon>
        <taxon>Globisporangium</taxon>
    </lineage>
</organism>
<dbReference type="GO" id="GO:0005576">
    <property type="term" value="C:extracellular region"/>
    <property type="evidence" value="ECO:0007669"/>
    <property type="project" value="UniProtKB-SubCell"/>
</dbReference>
<dbReference type="EMBL" id="GL376635">
    <property type="status" value="NOT_ANNOTATED_CDS"/>
    <property type="molecule type" value="Genomic_DNA"/>
</dbReference>
<dbReference type="InParanoid" id="K3WNU0"/>
<dbReference type="VEuPathDB" id="FungiDB:PYU1_G006620"/>
<dbReference type="SUPFAM" id="SSF48647">
    <property type="entry name" value="Fungal elicitin"/>
    <property type="match status" value="1"/>
</dbReference>
<sequence>MKTCTTLAFLGAVAATASITAVDAAACDMDAIQSKLFPNATEGLKTCATQTGFDVWAIDAFPTEEQAQKIMTSRTCVDFLNQINQRANQEIQCDLTIQDTTKGFGSFIADILTGQTGNQTESDTGE</sequence>
<evidence type="ECO:0000313" key="8">
    <source>
        <dbReference type="EnsemblProtists" id="PYU1_T006632"/>
    </source>
</evidence>
<reference evidence="9" key="1">
    <citation type="journal article" date="2010" name="Genome Biol.">
        <title>Genome sequence of the necrotrophic plant pathogen Pythium ultimum reveals original pathogenicity mechanisms and effector repertoire.</title>
        <authorList>
            <person name="Levesque C.A."/>
            <person name="Brouwer H."/>
            <person name="Cano L."/>
            <person name="Hamilton J.P."/>
            <person name="Holt C."/>
            <person name="Huitema E."/>
            <person name="Raffaele S."/>
            <person name="Robideau G.P."/>
            <person name="Thines M."/>
            <person name="Win J."/>
            <person name="Zerillo M.M."/>
            <person name="Beakes G.W."/>
            <person name="Boore J.L."/>
            <person name="Busam D."/>
            <person name="Dumas B."/>
            <person name="Ferriera S."/>
            <person name="Fuerstenberg S.I."/>
            <person name="Gachon C.M."/>
            <person name="Gaulin E."/>
            <person name="Govers F."/>
            <person name="Grenville-Briggs L."/>
            <person name="Horner N."/>
            <person name="Hostetler J."/>
            <person name="Jiang R.H."/>
            <person name="Johnson J."/>
            <person name="Krajaejun T."/>
            <person name="Lin H."/>
            <person name="Meijer H.J."/>
            <person name="Moore B."/>
            <person name="Morris P."/>
            <person name="Phuntmart V."/>
            <person name="Puiu D."/>
            <person name="Shetty J."/>
            <person name="Stajich J.E."/>
            <person name="Tripathy S."/>
            <person name="Wawra S."/>
            <person name="van West P."/>
            <person name="Whitty B.R."/>
            <person name="Coutinho P.M."/>
            <person name="Henrissat B."/>
            <person name="Martin F."/>
            <person name="Thomas P.D."/>
            <person name="Tyler B.M."/>
            <person name="De Vries R.P."/>
            <person name="Kamoun S."/>
            <person name="Yandell M."/>
            <person name="Tisserat N."/>
            <person name="Buell C.R."/>
        </authorList>
    </citation>
    <scope>NUCLEOTIDE SEQUENCE</scope>
    <source>
        <strain evidence="9">DAOM:BR144</strain>
    </source>
</reference>
<dbReference type="Proteomes" id="UP000019132">
    <property type="component" value="Unassembled WGS sequence"/>
</dbReference>
<reference evidence="8" key="3">
    <citation type="submission" date="2015-02" db="UniProtKB">
        <authorList>
            <consortium name="EnsemblProtists"/>
        </authorList>
    </citation>
    <scope>IDENTIFICATION</scope>
    <source>
        <strain evidence="8">DAOM BR144</strain>
    </source>
</reference>
<evidence type="ECO:0000256" key="2">
    <source>
        <dbReference type="ARBA" id="ARBA00009544"/>
    </source>
</evidence>
<dbReference type="EnsemblProtists" id="PYU1_T006632">
    <property type="protein sequence ID" value="PYU1_T006632"/>
    <property type="gene ID" value="PYU1_G006620"/>
</dbReference>
<protein>
    <recommendedName>
        <fullName evidence="6">Elicitin</fullName>
    </recommendedName>
</protein>
<feature type="signal peptide" evidence="7">
    <location>
        <begin position="1"/>
        <end position="24"/>
    </location>
</feature>
<name>K3WNU0_GLOUD</name>
<dbReference type="InterPro" id="IPR002200">
    <property type="entry name" value="Elicitin"/>
</dbReference>
<dbReference type="InterPro" id="IPR036470">
    <property type="entry name" value="Elicitin_sf"/>
</dbReference>
<keyword evidence="5 6" id="KW-1015">Disulfide bond</keyword>
<evidence type="ECO:0000256" key="6">
    <source>
        <dbReference type="RuleBase" id="RU368111"/>
    </source>
</evidence>
<proteinExistence type="inferred from homology"/>
<evidence type="ECO:0000256" key="5">
    <source>
        <dbReference type="ARBA" id="ARBA00023157"/>
    </source>
</evidence>
<evidence type="ECO:0000256" key="4">
    <source>
        <dbReference type="ARBA" id="ARBA00022978"/>
    </source>
</evidence>
<dbReference type="Pfam" id="PF00964">
    <property type="entry name" value="Elicitin"/>
    <property type="match status" value="1"/>
</dbReference>